<reference evidence="3 4" key="1">
    <citation type="submission" date="2018-07" db="EMBL/GenBank/DDBJ databases">
        <title>Bacillus sp. YLB-04 draft genome sequence.</title>
        <authorList>
            <person name="Yu L."/>
            <person name="Tang X."/>
        </authorList>
    </citation>
    <scope>NUCLEOTIDE SEQUENCE [LARGE SCALE GENOMIC DNA]</scope>
    <source>
        <strain evidence="3 4">YLB-04</strain>
    </source>
</reference>
<feature type="region of interest" description="Disordered" evidence="1">
    <location>
        <begin position="22"/>
        <end position="44"/>
    </location>
</feature>
<accession>A0A3D8GL44</accession>
<comment type="caution">
    <text evidence="3">The sequence shown here is derived from an EMBL/GenBank/DDBJ whole genome shotgun (WGS) entry which is preliminary data.</text>
</comment>
<keyword evidence="2" id="KW-0732">Signal</keyword>
<organism evidence="3 4">
    <name type="scientific">Neobacillus piezotolerans</name>
    <dbReference type="NCBI Taxonomy" id="2259171"/>
    <lineage>
        <taxon>Bacteria</taxon>
        <taxon>Bacillati</taxon>
        <taxon>Bacillota</taxon>
        <taxon>Bacilli</taxon>
        <taxon>Bacillales</taxon>
        <taxon>Bacillaceae</taxon>
        <taxon>Neobacillus</taxon>
    </lineage>
</organism>
<protein>
    <submittedName>
        <fullName evidence="3">Endonuclease</fullName>
    </submittedName>
</protein>
<keyword evidence="3" id="KW-0255">Endonuclease</keyword>
<dbReference type="Proteomes" id="UP000257144">
    <property type="component" value="Unassembled WGS sequence"/>
</dbReference>
<evidence type="ECO:0000256" key="2">
    <source>
        <dbReference type="SAM" id="SignalP"/>
    </source>
</evidence>
<keyword evidence="4" id="KW-1185">Reference proteome</keyword>
<evidence type="ECO:0000313" key="3">
    <source>
        <dbReference type="EMBL" id="RDU35071.1"/>
    </source>
</evidence>
<dbReference type="PROSITE" id="PS51257">
    <property type="entry name" value="PROKAR_LIPOPROTEIN"/>
    <property type="match status" value="1"/>
</dbReference>
<proteinExistence type="predicted"/>
<keyword evidence="3" id="KW-0540">Nuclease</keyword>
<feature type="signal peptide" evidence="2">
    <location>
        <begin position="1"/>
        <end position="16"/>
    </location>
</feature>
<dbReference type="RefSeq" id="WP_115453810.1">
    <property type="nucleotide sequence ID" value="NZ_QNQT01000014.1"/>
</dbReference>
<dbReference type="AlphaFoldDB" id="A0A3D8GL44"/>
<dbReference type="OrthoDB" id="2869509at2"/>
<dbReference type="GO" id="GO:0004519">
    <property type="term" value="F:endonuclease activity"/>
    <property type="evidence" value="ECO:0007669"/>
    <property type="project" value="UniProtKB-KW"/>
</dbReference>
<gene>
    <name evidence="3" type="ORF">DRW41_20030</name>
</gene>
<keyword evidence="3" id="KW-0378">Hydrolase</keyword>
<name>A0A3D8GL44_9BACI</name>
<sequence>MKKLLALLTVFTLAFAVVGCSDKDSSKGAEDKNKEENKSELTDQAKTKMYNAVRMAENKVDTVYAHDAAEDGTPLLNATFADEAAAETFLTKYYSEDVAKQISEHYSTGEKTPEGQIIVKADPFFTNPIAGTTQKDVTIEGDADKGTIKTDKGATYSVELKDGQYVVTSVEQ</sequence>
<feature type="chain" id="PRO_5039716130" evidence="2">
    <location>
        <begin position="17"/>
        <end position="172"/>
    </location>
</feature>
<evidence type="ECO:0000256" key="1">
    <source>
        <dbReference type="SAM" id="MobiDB-lite"/>
    </source>
</evidence>
<evidence type="ECO:0000313" key="4">
    <source>
        <dbReference type="Proteomes" id="UP000257144"/>
    </source>
</evidence>
<dbReference type="EMBL" id="QNQT01000014">
    <property type="protein sequence ID" value="RDU35071.1"/>
    <property type="molecule type" value="Genomic_DNA"/>
</dbReference>